<protein>
    <submittedName>
        <fullName evidence="2">Uncharacterized protein</fullName>
    </submittedName>
</protein>
<feature type="compositionally biased region" description="Low complexity" evidence="1">
    <location>
        <begin position="107"/>
        <end position="116"/>
    </location>
</feature>
<keyword evidence="3" id="KW-1185">Reference proteome</keyword>
<dbReference type="Proteomes" id="UP000886998">
    <property type="component" value="Unassembled WGS sequence"/>
</dbReference>
<dbReference type="EMBL" id="BMAV01025970">
    <property type="protein sequence ID" value="GFS46228.1"/>
    <property type="molecule type" value="Genomic_DNA"/>
</dbReference>
<evidence type="ECO:0000313" key="2">
    <source>
        <dbReference type="EMBL" id="GFS46228.1"/>
    </source>
</evidence>
<proteinExistence type="predicted"/>
<reference evidence="2" key="1">
    <citation type="submission" date="2020-08" db="EMBL/GenBank/DDBJ databases">
        <title>Multicomponent nature underlies the extraordinary mechanical properties of spider dragline silk.</title>
        <authorList>
            <person name="Kono N."/>
            <person name="Nakamura H."/>
            <person name="Mori M."/>
            <person name="Yoshida Y."/>
            <person name="Ohtoshi R."/>
            <person name="Malay A.D."/>
            <person name="Moran D.A.P."/>
            <person name="Tomita M."/>
            <person name="Numata K."/>
            <person name="Arakawa K."/>
        </authorList>
    </citation>
    <scope>NUCLEOTIDE SEQUENCE</scope>
</reference>
<organism evidence="2 3">
    <name type="scientific">Trichonephila inaurata madagascariensis</name>
    <dbReference type="NCBI Taxonomy" id="2747483"/>
    <lineage>
        <taxon>Eukaryota</taxon>
        <taxon>Metazoa</taxon>
        <taxon>Ecdysozoa</taxon>
        <taxon>Arthropoda</taxon>
        <taxon>Chelicerata</taxon>
        <taxon>Arachnida</taxon>
        <taxon>Araneae</taxon>
        <taxon>Araneomorphae</taxon>
        <taxon>Entelegynae</taxon>
        <taxon>Araneoidea</taxon>
        <taxon>Nephilidae</taxon>
        <taxon>Trichonephila</taxon>
        <taxon>Trichonephila inaurata</taxon>
    </lineage>
</organism>
<sequence length="122" mass="13794">MIPQMLISNTTIDFKRNLFILFFFSHQQFDFTQWRRNPASQIDGFSIDSRCVSSRGSFHFISHGEDRRILLPGEGLARALIIDQNGDVELRRQRSFPESGGISMNQSFSSPSLSLPAPGVTD</sequence>
<evidence type="ECO:0000256" key="1">
    <source>
        <dbReference type="SAM" id="MobiDB-lite"/>
    </source>
</evidence>
<dbReference type="OrthoDB" id="6421349at2759"/>
<feature type="region of interest" description="Disordered" evidence="1">
    <location>
        <begin position="93"/>
        <end position="122"/>
    </location>
</feature>
<gene>
    <name evidence="2" type="ORF">TNIN_169291</name>
</gene>
<comment type="caution">
    <text evidence="2">The sequence shown here is derived from an EMBL/GenBank/DDBJ whole genome shotgun (WGS) entry which is preliminary data.</text>
</comment>
<dbReference type="AlphaFoldDB" id="A0A8X6KFX2"/>
<accession>A0A8X6KFX2</accession>
<name>A0A8X6KFX2_9ARAC</name>
<evidence type="ECO:0000313" key="3">
    <source>
        <dbReference type="Proteomes" id="UP000886998"/>
    </source>
</evidence>